<name>A0AAN6WXR1_9PEZI</name>
<accession>A0AAN6WXR1</accession>
<evidence type="ECO:0000313" key="1">
    <source>
        <dbReference type="EMBL" id="KAK4189481.1"/>
    </source>
</evidence>
<sequence>MWSLITRLCLFSPVQVLFLPAFSFATRYLILSTVCDIHPLFANNLILQHQNLPCQVIETAHTFTDAISPTYVQASLLIFFHHATEATLIKLIPS</sequence>
<evidence type="ECO:0000313" key="2">
    <source>
        <dbReference type="Proteomes" id="UP001302126"/>
    </source>
</evidence>
<reference evidence="1" key="1">
    <citation type="journal article" date="2023" name="Mol. Phylogenet. Evol.">
        <title>Genome-scale phylogeny and comparative genomics of the fungal order Sordariales.</title>
        <authorList>
            <person name="Hensen N."/>
            <person name="Bonometti L."/>
            <person name="Westerberg I."/>
            <person name="Brannstrom I.O."/>
            <person name="Guillou S."/>
            <person name="Cros-Aarteil S."/>
            <person name="Calhoun S."/>
            <person name="Haridas S."/>
            <person name="Kuo A."/>
            <person name="Mondo S."/>
            <person name="Pangilinan J."/>
            <person name="Riley R."/>
            <person name="LaButti K."/>
            <person name="Andreopoulos B."/>
            <person name="Lipzen A."/>
            <person name="Chen C."/>
            <person name="Yan M."/>
            <person name="Daum C."/>
            <person name="Ng V."/>
            <person name="Clum A."/>
            <person name="Steindorff A."/>
            <person name="Ohm R.A."/>
            <person name="Martin F."/>
            <person name="Silar P."/>
            <person name="Natvig D.O."/>
            <person name="Lalanne C."/>
            <person name="Gautier V."/>
            <person name="Ament-Velasquez S.L."/>
            <person name="Kruys A."/>
            <person name="Hutchinson M.I."/>
            <person name="Powell A.J."/>
            <person name="Barry K."/>
            <person name="Miller A.N."/>
            <person name="Grigoriev I.V."/>
            <person name="Debuchy R."/>
            <person name="Gladieux P."/>
            <person name="Hiltunen Thoren M."/>
            <person name="Johannesson H."/>
        </authorList>
    </citation>
    <scope>NUCLEOTIDE SEQUENCE</scope>
    <source>
        <strain evidence="1">PSN309</strain>
    </source>
</reference>
<reference evidence="1" key="2">
    <citation type="submission" date="2023-05" db="EMBL/GenBank/DDBJ databases">
        <authorList>
            <consortium name="Lawrence Berkeley National Laboratory"/>
            <person name="Steindorff A."/>
            <person name="Hensen N."/>
            <person name="Bonometti L."/>
            <person name="Westerberg I."/>
            <person name="Brannstrom I.O."/>
            <person name="Guillou S."/>
            <person name="Cros-Aarteil S."/>
            <person name="Calhoun S."/>
            <person name="Haridas S."/>
            <person name="Kuo A."/>
            <person name="Mondo S."/>
            <person name="Pangilinan J."/>
            <person name="Riley R."/>
            <person name="Labutti K."/>
            <person name="Andreopoulos B."/>
            <person name="Lipzen A."/>
            <person name="Chen C."/>
            <person name="Yanf M."/>
            <person name="Daum C."/>
            <person name="Ng V."/>
            <person name="Clum A."/>
            <person name="Ohm R."/>
            <person name="Martin F."/>
            <person name="Silar P."/>
            <person name="Natvig D."/>
            <person name="Lalanne C."/>
            <person name="Gautier V."/>
            <person name="Ament-Velasquez S.L."/>
            <person name="Kruys A."/>
            <person name="Hutchinson M.I."/>
            <person name="Powell A.J."/>
            <person name="Barry K."/>
            <person name="Miller A.N."/>
            <person name="Grigoriev I.V."/>
            <person name="Debuchy R."/>
            <person name="Gladieux P."/>
            <person name="Thoren M.H."/>
            <person name="Johannesson H."/>
        </authorList>
    </citation>
    <scope>NUCLEOTIDE SEQUENCE</scope>
    <source>
        <strain evidence="1">PSN309</strain>
    </source>
</reference>
<dbReference type="AlphaFoldDB" id="A0AAN6WXR1"/>
<proteinExistence type="predicted"/>
<organism evidence="1 2">
    <name type="scientific">Podospora australis</name>
    <dbReference type="NCBI Taxonomy" id="1536484"/>
    <lineage>
        <taxon>Eukaryota</taxon>
        <taxon>Fungi</taxon>
        <taxon>Dikarya</taxon>
        <taxon>Ascomycota</taxon>
        <taxon>Pezizomycotina</taxon>
        <taxon>Sordariomycetes</taxon>
        <taxon>Sordariomycetidae</taxon>
        <taxon>Sordariales</taxon>
        <taxon>Podosporaceae</taxon>
        <taxon>Podospora</taxon>
    </lineage>
</organism>
<dbReference type="Proteomes" id="UP001302126">
    <property type="component" value="Unassembled WGS sequence"/>
</dbReference>
<dbReference type="EMBL" id="MU864375">
    <property type="protein sequence ID" value="KAK4189481.1"/>
    <property type="molecule type" value="Genomic_DNA"/>
</dbReference>
<comment type="caution">
    <text evidence="1">The sequence shown here is derived from an EMBL/GenBank/DDBJ whole genome shotgun (WGS) entry which is preliminary data.</text>
</comment>
<protein>
    <submittedName>
        <fullName evidence="1">Uncharacterized protein</fullName>
    </submittedName>
</protein>
<keyword evidence="2" id="KW-1185">Reference proteome</keyword>
<gene>
    <name evidence="1" type="ORF">QBC35DRAFT_493307</name>
</gene>